<evidence type="ECO:0000256" key="9">
    <source>
        <dbReference type="ARBA" id="ARBA00048689"/>
    </source>
</evidence>
<proteinExistence type="inferred from homology"/>
<dbReference type="GO" id="GO:0016757">
    <property type="term" value="F:glycosyltransferase activity"/>
    <property type="evidence" value="ECO:0007669"/>
    <property type="project" value="UniProtKB-KW"/>
</dbReference>
<dbReference type="InterPro" id="IPR050256">
    <property type="entry name" value="Glycosyltransferase_2"/>
</dbReference>
<feature type="domain" description="Glycosyltransferase 2-like" evidence="12">
    <location>
        <begin position="30"/>
        <end position="154"/>
    </location>
</feature>
<comment type="catalytic activity">
    <reaction evidence="10">
        <text>an NDP-alpha-D-glucose + (2R)-3-phosphoglycerate = (2R)-2-O-(alpha-D-glucopyranosyl)-3-phospho-glycerate + a ribonucleoside 5'-diphosphate + H(+)</text>
        <dbReference type="Rhea" id="RHEA:47244"/>
        <dbReference type="ChEBI" id="CHEBI:15378"/>
        <dbReference type="ChEBI" id="CHEBI:57930"/>
        <dbReference type="ChEBI" id="CHEBI:58272"/>
        <dbReference type="ChEBI" id="CHEBI:62600"/>
        <dbReference type="ChEBI" id="CHEBI:76533"/>
        <dbReference type="EC" id="2.4.1.266"/>
    </reaction>
    <physiologicalReaction direction="left-to-right" evidence="10">
        <dbReference type="Rhea" id="RHEA:47245"/>
    </physiologicalReaction>
</comment>
<dbReference type="NCBIfam" id="NF010496">
    <property type="entry name" value="PRK13915.1"/>
    <property type="match status" value="1"/>
</dbReference>
<evidence type="ECO:0000256" key="6">
    <source>
        <dbReference type="ARBA" id="ARBA00022842"/>
    </source>
</evidence>
<dbReference type="EMBL" id="CP045851">
    <property type="protein sequence ID" value="QGG96460.1"/>
    <property type="molecule type" value="Genomic_DNA"/>
</dbReference>
<accession>A0A5Q2RRD3</accession>
<evidence type="ECO:0000256" key="7">
    <source>
        <dbReference type="ARBA" id="ARBA00039022"/>
    </source>
</evidence>
<dbReference type="Gene3D" id="3.90.550.10">
    <property type="entry name" value="Spore Coat Polysaccharide Biosynthesis Protein SpsA, Chain A"/>
    <property type="match status" value="1"/>
</dbReference>
<dbReference type="SUPFAM" id="SSF53448">
    <property type="entry name" value="Nucleotide-diphospho-sugar transferases"/>
    <property type="match status" value="1"/>
</dbReference>
<comment type="cofactor">
    <cofactor evidence="2">
        <name>Mg(2+)</name>
        <dbReference type="ChEBI" id="CHEBI:18420"/>
    </cofactor>
</comment>
<evidence type="ECO:0000313" key="13">
    <source>
        <dbReference type="EMBL" id="QGG96460.1"/>
    </source>
</evidence>
<evidence type="ECO:0000256" key="2">
    <source>
        <dbReference type="ARBA" id="ARBA00001946"/>
    </source>
</evidence>
<dbReference type="RefSeq" id="WP_153760564.1">
    <property type="nucleotide sequence ID" value="NZ_CP045851.1"/>
</dbReference>
<reference evidence="13 14" key="1">
    <citation type="submission" date="2019-11" db="EMBL/GenBank/DDBJ databases">
        <authorList>
            <person name="He Y."/>
        </authorList>
    </citation>
    <scope>NUCLEOTIDE SEQUENCE [LARGE SCALE GENOMIC DNA]</scope>
    <source>
        <strain evidence="13 14">SCSIO 58843</strain>
    </source>
</reference>
<keyword evidence="5 13" id="KW-0808">Transferase</keyword>
<comment type="cofactor">
    <cofactor evidence="1">
        <name>Mn(2+)</name>
        <dbReference type="ChEBI" id="CHEBI:29035"/>
    </cofactor>
</comment>
<feature type="compositionally biased region" description="Basic and acidic residues" evidence="11">
    <location>
        <begin position="291"/>
        <end position="300"/>
    </location>
</feature>
<sequence length="300" mass="31834">MPAAATIRTFHHRSTSAASALDAKGERCISVCIPARDEAATVGPIVERIRRSLVDAVPLVDELVVLDDHSEDATARIAADAGATVVAADEVRPELALGPGKGQAMWKSLQATTGDLVTWCDADIVDFDERFVLGILGPLLDHDDIAFVKGFYDRPLGDDDTGGGRVTELVARPLVSLLFPHLAGLVQPLSGEYGGRRDVLESVPFVRGYGVELGLLIDVAARYGTTAVAQVDLGRRVHRNRSLQQLGPQAATILHTALGRAGVALPADPVLARPGEEPVQVENGELPPVADHPDEVRHTA</sequence>
<comment type="catalytic activity">
    <reaction evidence="9">
        <text>(2R)-3-phosphoglycerate + UDP-alpha-D-glucose = (2R)-2-O-(alpha-D-glucopyranosyl)-3-phospho-glycerate + UDP + H(+)</text>
        <dbReference type="Rhea" id="RHEA:31319"/>
        <dbReference type="ChEBI" id="CHEBI:15378"/>
        <dbReference type="ChEBI" id="CHEBI:58223"/>
        <dbReference type="ChEBI" id="CHEBI:58272"/>
        <dbReference type="ChEBI" id="CHEBI:58885"/>
        <dbReference type="ChEBI" id="CHEBI:62600"/>
        <dbReference type="EC" id="2.4.1.266"/>
    </reaction>
    <physiologicalReaction direction="left-to-right" evidence="9">
        <dbReference type="Rhea" id="RHEA:31320"/>
    </physiologicalReaction>
</comment>
<evidence type="ECO:0000256" key="5">
    <source>
        <dbReference type="ARBA" id="ARBA00022679"/>
    </source>
</evidence>
<dbReference type="Pfam" id="PF00535">
    <property type="entry name" value="Glycos_transf_2"/>
    <property type="match status" value="1"/>
</dbReference>
<dbReference type="PANTHER" id="PTHR48090:SF10">
    <property type="entry name" value="GLUCOSYL-3-PHOSPHOGLYCERATE SYNTHASE"/>
    <property type="match status" value="1"/>
</dbReference>
<evidence type="ECO:0000256" key="10">
    <source>
        <dbReference type="ARBA" id="ARBA00048997"/>
    </source>
</evidence>
<evidence type="ECO:0000256" key="8">
    <source>
        <dbReference type="ARBA" id="ARBA00040894"/>
    </source>
</evidence>
<keyword evidence="6" id="KW-0460">Magnesium</keyword>
<dbReference type="InterPro" id="IPR001173">
    <property type="entry name" value="Glyco_trans_2-like"/>
</dbReference>
<dbReference type="EC" id="2.4.1.266" evidence="7"/>
<dbReference type="KEGG" id="atq:GH723_15875"/>
<dbReference type="AlphaFoldDB" id="A0A5Q2RRD3"/>
<dbReference type="InterPro" id="IPR029044">
    <property type="entry name" value="Nucleotide-diphossugar_trans"/>
</dbReference>
<comment type="similarity">
    <text evidence="3">Belongs to the glycosyltransferase 2 family.</text>
</comment>
<organism evidence="13 14">
    <name type="scientific">Actinomarinicola tropica</name>
    <dbReference type="NCBI Taxonomy" id="2789776"/>
    <lineage>
        <taxon>Bacteria</taxon>
        <taxon>Bacillati</taxon>
        <taxon>Actinomycetota</taxon>
        <taxon>Acidimicrobiia</taxon>
        <taxon>Acidimicrobiales</taxon>
        <taxon>Iamiaceae</taxon>
        <taxon>Actinomarinicola</taxon>
    </lineage>
</organism>
<dbReference type="Proteomes" id="UP000334019">
    <property type="component" value="Chromosome"/>
</dbReference>
<feature type="region of interest" description="Disordered" evidence="11">
    <location>
        <begin position="278"/>
        <end position="300"/>
    </location>
</feature>
<gene>
    <name evidence="13" type="ORF">GH723_15875</name>
</gene>
<keyword evidence="14" id="KW-1185">Reference proteome</keyword>
<keyword evidence="4 13" id="KW-0328">Glycosyltransferase</keyword>
<evidence type="ECO:0000313" key="14">
    <source>
        <dbReference type="Proteomes" id="UP000334019"/>
    </source>
</evidence>
<evidence type="ECO:0000256" key="3">
    <source>
        <dbReference type="ARBA" id="ARBA00006739"/>
    </source>
</evidence>
<protein>
    <recommendedName>
        <fullName evidence="8">Glucosyl-3-phosphoglycerate synthase</fullName>
        <ecNumber evidence="7">2.4.1.266</ecNumber>
    </recommendedName>
</protein>
<evidence type="ECO:0000259" key="12">
    <source>
        <dbReference type="Pfam" id="PF00535"/>
    </source>
</evidence>
<evidence type="ECO:0000256" key="11">
    <source>
        <dbReference type="SAM" id="MobiDB-lite"/>
    </source>
</evidence>
<evidence type="ECO:0000256" key="4">
    <source>
        <dbReference type="ARBA" id="ARBA00022676"/>
    </source>
</evidence>
<name>A0A5Q2RRD3_9ACTN</name>
<evidence type="ECO:0000256" key="1">
    <source>
        <dbReference type="ARBA" id="ARBA00001936"/>
    </source>
</evidence>
<dbReference type="PANTHER" id="PTHR48090">
    <property type="entry name" value="UNDECAPRENYL-PHOSPHATE 4-DEOXY-4-FORMAMIDO-L-ARABINOSE TRANSFERASE-RELATED"/>
    <property type="match status" value="1"/>
</dbReference>